<comment type="similarity">
    <text evidence="2">Belongs to the alkaline phosphatase family.</text>
</comment>
<dbReference type="CDD" id="cd16012">
    <property type="entry name" value="ALP"/>
    <property type="match status" value="1"/>
</dbReference>
<gene>
    <name evidence="3" type="ORF">Ataiwa_28300</name>
</gene>
<dbReference type="EMBL" id="BTPE01000010">
    <property type="protein sequence ID" value="GMQ34557.1"/>
    <property type="molecule type" value="Genomic_DNA"/>
</dbReference>
<name>A0ABQ6Q3W5_9BACT</name>
<dbReference type="Pfam" id="PF13653">
    <property type="entry name" value="GDPD_2"/>
    <property type="match status" value="1"/>
</dbReference>
<dbReference type="CDD" id="cd08577">
    <property type="entry name" value="PI-PLCc_GDPD_SF_unchar3"/>
    <property type="match status" value="1"/>
</dbReference>
<keyword evidence="4" id="KW-1185">Reference proteome</keyword>
<dbReference type="PRINTS" id="PR00113">
    <property type="entry name" value="ALKPHPHTASE"/>
</dbReference>
<reference evidence="3 4" key="1">
    <citation type="submission" date="2023-08" db="EMBL/GenBank/DDBJ databases">
        <title>Draft genome sequence of Algoriphagus taiwanensis.</title>
        <authorList>
            <person name="Takatani N."/>
            <person name="Hosokawa M."/>
            <person name="Sawabe T."/>
        </authorList>
    </citation>
    <scope>NUCLEOTIDE SEQUENCE [LARGE SCALE GENOMIC DNA]</scope>
    <source>
        <strain evidence="3 4">JCM 19755</strain>
    </source>
</reference>
<evidence type="ECO:0000256" key="2">
    <source>
        <dbReference type="RuleBase" id="RU003946"/>
    </source>
</evidence>
<keyword evidence="1" id="KW-0597">Phosphoprotein</keyword>
<evidence type="ECO:0000313" key="3">
    <source>
        <dbReference type="EMBL" id="GMQ34557.1"/>
    </source>
</evidence>
<sequence length="605" mass="67245">MKKYLFPFLFLLVFAQERLLAQQDFRLHSHNDYLQKVPFWEAFSAGAASIEVDVILQDGRVMVAHEKESIRLERTFRSIYLEPIQRAVELGMIDEFDFHLLVDCKTEAYSTLKQVMEDAAEFPSLLFSSQNPKGLKLIISGNRPKPEDYSSYPEWILFDYQSKNLTPDLPWEKIGMVSLSFRQFSVWNGKGRMVEKELQGVKDFIQLVHQFDRPVRFWAAPDSKSAWKAFQDLGVDFINTDQPKAAQEYLATLEQRVYSAEEKQPVYVPTYQWDGADMPVERVLLLIGDGNGLAQISSALFANGGNLNLAQIRNMGLIKTQAADDFTTDSAAGATAFATGQKTNNRALGVGPDGERLKNLPEILAEKGFSSGIITTDQVTGATPAAFYAHHPERDDTDQIAGYLPKSALSLVIGGGKSTFLRLDSAMSNAGFEMADRLEGLGEMKSNRVAYFSSLGSNPSMEKGRGDFLTKNALEALKFFAQKKTPFFLMIESAMIDSGGHANSTSTIVTEMLDFDQLIGEMIRYADSNPGTLIVITADHETGGVSIPQGNLERGEVELGFHSDDHTGILVPIFAYGPHSGEFRGIMANTEIFEKLIQLIRISDK</sequence>
<organism evidence="3 4">
    <name type="scientific">Algoriphagus taiwanensis</name>
    <dbReference type="NCBI Taxonomy" id="1445656"/>
    <lineage>
        <taxon>Bacteria</taxon>
        <taxon>Pseudomonadati</taxon>
        <taxon>Bacteroidota</taxon>
        <taxon>Cytophagia</taxon>
        <taxon>Cytophagales</taxon>
        <taxon>Cyclobacteriaceae</taxon>
        <taxon>Algoriphagus</taxon>
    </lineage>
</organism>
<evidence type="ECO:0000313" key="4">
    <source>
        <dbReference type="Proteomes" id="UP001307705"/>
    </source>
</evidence>
<proteinExistence type="inferred from homology"/>
<dbReference type="PANTHER" id="PTHR11596">
    <property type="entry name" value="ALKALINE PHOSPHATASE"/>
    <property type="match status" value="1"/>
</dbReference>
<dbReference type="Gene3D" id="3.40.720.10">
    <property type="entry name" value="Alkaline Phosphatase, subunit A"/>
    <property type="match status" value="1"/>
</dbReference>
<dbReference type="Gene3D" id="3.20.20.190">
    <property type="entry name" value="Phosphatidylinositol (PI) phosphodiesterase"/>
    <property type="match status" value="1"/>
</dbReference>
<dbReference type="Pfam" id="PF00245">
    <property type="entry name" value="Alk_phosphatase"/>
    <property type="match status" value="2"/>
</dbReference>
<dbReference type="InterPro" id="IPR017850">
    <property type="entry name" value="Alkaline_phosphatase_core_sf"/>
</dbReference>
<accession>A0ABQ6Q3W5</accession>
<comment type="caution">
    <text evidence="3">The sequence shown here is derived from an EMBL/GenBank/DDBJ whole genome shotgun (WGS) entry which is preliminary data.</text>
</comment>
<dbReference type="InterPro" id="IPR039559">
    <property type="entry name" value="AIM6_PI-PLC-like_dom"/>
</dbReference>
<dbReference type="InterPro" id="IPR001952">
    <property type="entry name" value="Alkaline_phosphatase"/>
</dbReference>
<dbReference type="Proteomes" id="UP001307705">
    <property type="component" value="Unassembled WGS sequence"/>
</dbReference>
<dbReference type="SUPFAM" id="SSF51695">
    <property type="entry name" value="PLC-like phosphodiesterases"/>
    <property type="match status" value="1"/>
</dbReference>
<dbReference type="RefSeq" id="WP_338229383.1">
    <property type="nucleotide sequence ID" value="NZ_BTPE01000010.1"/>
</dbReference>
<dbReference type="SMART" id="SM00098">
    <property type="entry name" value="alkPPc"/>
    <property type="match status" value="1"/>
</dbReference>
<dbReference type="InterPro" id="IPR017946">
    <property type="entry name" value="PLC-like_Pdiesterase_TIM-brl"/>
</dbReference>
<protein>
    <submittedName>
        <fullName evidence="3">Alkaline phosphatase</fullName>
    </submittedName>
</protein>
<evidence type="ECO:0000256" key="1">
    <source>
        <dbReference type="ARBA" id="ARBA00022553"/>
    </source>
</evidence>
<dbReference type="SUPFAM" id="SSF53649">
    <property type="entry name" value="Alkaline phosphatase-like"/>
    <property type="match status" value="1"/>
</dbReference>
<dbReference type="PANTHER" id="PTHR11596:SF5">
    <property type="entry name" value="ALKALINE PHOSPHATASE"/>
    <property type="match status" value="1"/>
</dbReference>